<dbReference type="Pfam" id="PF01381">
    <property type="entry name" value="HTH_3"/>
    <property type="match status" value="1"/>
</dbReference>
<accession>A0A223D2P4</accession>
<dbReference type="Pfam" id="PF13181">
    <property type="entry name" value="TPR_8"/>
    <property type="match status" value="1"/>
</dbReference>
<name>A0A223D2P4_9BACL</name>
<evidence type="ECO:0000313" key="3">
    <source>
        <dbReference type="Proteomes" id="UP000214688"/>
    </source>
</evidence>
<dbReference type="OrthoDB" id="2470999at2"/>
<dbReference type="AlphaFoldDB" id="A0A223D2P4"/>
<dbReference type="InterPro" id="IPR011990">
    <property type="entry name" value="TPR-like_helical_dom_sf"/>
</dbReference>
<dbReference type="CDD" id="cd00093">
    <property type="entry name" value="HTH_XRE"/>
    <property type="match status" value="1"/>
</dbReference>
<keyword evidence="3" id="KW-1185">Reference proteome</keyword>
<dbReference type="SUPFAM" id="SSF48452">
    <property type="entry name" value="TPR-like"/>
    <property type="match status" value="1"/>
</dbReference>
<dbReference type="SUPFAM" id="SSF47413">
    <property type="entry name" value="lambda repressor-like DNA-binding domains"/>
    <property type="match status" value="1"/>
</dbReference>
<dbReference type="KEGG" id="tab:CIG75_12920"/>
<dbReference type="PANTHER" id="PTHR37038">
    <property type="entry name" value="TRANSCRIPTIONAL REGULATOR-RELATED"/>
    <property type="match status" value="1"/>
</dbReference>
<dbReference type="InterPro" id="IPR010982">
    <property type="entry name" value="Lambda_DNA-bd_dom_sf"/>
</dbReference>
<dbReference type="SMART" id="SM00530">
    <property type="entry name" value="HTH_XRE"/>
    <property type="match status" value="1"/>
</dbReference>
<dbReference type="Gene3D" id="1.25.40.10">
    <property type="entry name" value="Tetratricopeptide repeat domain"/>
    <property type="match status" value="1"/>
</dbReference>
<evidence type="ECO:0000259" key="1">
    <source>
        <dbReference type="PROSITE" id="PS50943"/>
    </source>
</evidence>
<organism evidence="2 3">
    <name type="scientific">Tumebacillus algifaecis</name>
    <dbReference type="NCBI Taxonomy" id="1214604"/>
    <lineage>
        <taxon>Bacteria</taxon>
        <taxon>Bacillati</taxon>
        <taxon>Bacillota</taxon>
        <taxon>Bacilli</taxon>
        <taxon>Bacillales</taxon>
        <taxon>Alicyclobacillaceae</taxon>
        <taxon>Tumebacillus</taxon>
    </lineage>
</organism>
<proteinExistence type="predicted"/>
<dbReference type="EMBL" id="CP022657">
    <property type="protein sequence ID" value="ASS75801.1"/>
    <property type="molecule type" value="Genomic_DNA"/>
</dbReference>
<dbReference type="SMART" id="SM00028">
    <property type="entry name" value="TPR"/>
    <property type="match status" value="2"/>
</dbReference>
<sequence length="347" mass="39293">MVPICATCSPALMLWRTSLTTSSWLVFCLTNAVRTSGCFRDCRKVGRSTCSVKNFSRIRHFQLFRKEWVNPMTSRSSSHIGQRIKELRKVAKLTQQELADGIVTRSYISQIEKGSIQPSYDTLAQLAMKLNVTLEELYKEPENLGLRLAEIKKTIKFAEAAATNGEFEKAKRYLADHASFQTVLNDYDLGVMHWTLGAIATSEQNYENALACYQQSLSHLQRLDWSKEMLRVYVSIAKTYEGSHNDQAVDWILSAYEMAVENLVSGQIKATLLFTIARILFGIGDFNSALFYARKAADLYQKCKMDVPSYLVEMIGDLKLATAEVNRLFERMKDNDELEPSSATGSH</sequence>
<feature type="domain" description="HTH cro/C1-type" evidence="1">
    <location>
        <begin position="84"/>
        <end position="137"/>
    </location>
</feature>
<protein>
    <recommendedName>
        <fullName evidence="1">HTH cro/C1-type domain-containing protein</fullName>
    </recommendedName>
</protein>
<dbReference type="PROSITE" id="PS50943">
    <property type="entry name" value="HTH_CROC1"/>
    <property type="match status" value="1"/>
</dbReference>
<reference evidence="2 3" key="1">
    <citation type="journal article" date="2015" name="Int. J. Syst. Evol. Microbiol.">
        <title>Tumebacillus algifaecis sp. nov., isolated from decomposing algal scum.</title>
        <authorList>
            <person name="Wu Y.F."/>
            <person name="Zhang B."/>
            <person name="Xing P."/>
            <person name="Wu Q.L."/>
            <person name="Liu S.J."/>
        </authorList>
    </citation>
    <scope>NUCLEOTIDE SEQUENCE [LARGE SCALE GENOMIC DNA]</scope>
    <source>
        <strain evidence="2 3">THMBR28</strain>
    </source>
</reference>
<dbReference type="GO" id="GO:0003677">
    <property type="term" value="F:DNA binding"/>
    <property type="evidence" value="ECO:0007669"/>
    <property type="project" value="InterPro"/>
</dbReference>
<evidence type="ECO:0000313" key="2">
    <source>
        <dbReference type="EMBL" id="ASS75801.1"/>
    </source>
</evidence>
<dbReference type="Proteomes" id="UP000214688">
    <property type="component" value="Chromosome"/>
</dbReference>
<dbReference type="InterPro" id="IPR019734">
    <property type="entry name" value="TPR_rpt"/>
</dbReference>
<dbReference type="InterPro" id="IPR001387">
    <property type="entry name" value="Cro/C1-type_HTH"/>
</dbReference>
<dbReference type="PANTHER" id="PTHR37038:SF14">
    <property type="entry name" value="TRANSCRIPTIONAL ACTIVATOR"/>
    <property type="match status" value="1"/>
</dbReference>
<dbReference type="InterPro" id="IPR053163">
    <property type="entry name" value="HTH-type_regulator_Rgg"/>
</dbReference>
<gene>
    <name evidence="2" type="ORF">CIG75_12920</name>
</gene>